<organism evidence="2">
    <name type="scientific">marine metagenome</name>
    <dbReference type="NCBI Taxonomy" id="408172"/>
    <lineage>
        <taxon>unclassified sequences</taxon>
        <taxon>metagenomes</taxon>
        <taxon>ecological metagenomes</taxon>
    </lineage>
</organism>
<gene>
    <name evidence="2" type="ORF">METZ01_LOCUS142948</name>
</gene>
<keyword evidence="1" id="KW-0812">Transmembrane</keyword>
<keyword evidence="1" id="KW-1133">Transmembrane helix</keyword>
<reference evidence="2" key="1">
    <citation type="submission" date="2018-05" db="EMBL/GenBank/DDBJ databases">
        <authorList>
            <person name="Lanie J.A."/>
            <person name="Ng W.-L."/>
            <person name="Kazmierczak K.M."/>
            <person name="Andrzejewski T.M."/>
            <person name="Davidsen T.M."/>
            <person name="Wayne K.J."/>
            <person name="Tettelin H."/>
            <person name="Glass J.I."/>
            <person name="Rusch D."/>
            <person name="Podicherti R."/>
            <person name="Tsui H.-C.T."/>
            <person name="Winkler M.E."/>
        </authorList>
    </citation>
    <scope>NUCLEOTIDE SEQUENCE</scope>
</reference>
<evidence type="ECO:0000256" key="1">
    <source>
        <dbReference type="SAM" id="Phobius"/>
    </source>
</evidence>
<proteinExistence type="predicted"/>
<feature type="transmembrane region" description="Helical" evidence="1">
    <location>
        <begin position="226"/>
        <end position="247"/>
    </location>
</feature>
<accession>A0A381ZLS6</accession>
<dbReference type="AlphaFoldDB" id="A0A381ZLS6"/>
<dbReference type="EMBL" id="UINC01021786">
    <property type="protein sequence ID" value="SVA90094.1"/>
    <property type="molecule type" value="Genomic_DNA"/>
</dbReference>
<feature type="transmembrane region" description="Helical" evidence="1">
    <location>
        <begin position="163"/>
        <end position="183"/>
    </location>
</feature>
<protein>
    <submittedName>
        <fullName evidence="2">Uncharacterized protein</fullName>
    </submittedName>
</protein>
<keyword evidence="1" id="KW-0472">Membrane</keyword>
<name>A0A381ZLS6_9ZZZZ</name>
<evidence type="ECO:0000313" key="2">
    <source>
        <dbReference type="EMBL" id="SVA90094.1"/>
    </source>
</evidence>
<sequence length="248" mass="27405">MTVVIVFFSILSGQQDKYDPETGKPLTEEPQVQYDPETGEIIQGTASAPPGISKVVVKVLKKHGGAIQGKIPPIEAGREKVTLLLTNGDRLIGELIDGTPDHIILKTQFGTQKINRSNISAIKEGTFTEAKVKPYKKELSHDEIIFQAKETAKRMHKKGSHQIVGAGSCLLGIILVPAAILYVESGVFSTLNPYDPVYIELDSGQKVVYENAYKNEEKKLRRKGVYYTQLGCVAILTLLIWFDSLFVF</sequence>